<comment type="caution">
    <text evidence="2">The sequence shown here is derived from an EMBL/GenBank/DDBJ whole genome shotgun (WGS) entry which is preliminary data.</text>
</comment>
<evidence type="ECO:0000313" key="2">
    <source>
        <dbReference type="EMBL" id="GEN35849.1"/>
    </source>
</evidence>
<organism evidence="2 3">
    <name type="scientific">Aneurinibacillus danicus</name>
    <dbReference type="NCBI Taxonomy" id="267746"/>
    <lineage>
        <taxon>Bacteria</taxon>
        <taxon>Bacillati</taxon>
        <taxon>Bacillota</taxon>
        <taxon>Bacilli</taxon>
        <taxon>Bacillales</taxon>
        <taxon>Paenibacillaceae</taxon>
        <taxon>Aneurinibacillus group</taxon>
        <taxon>Aneurinibacillus</taxon>
    </lineage>
</organism>
<dbReference type="EMBL" id="BJXX01000154">
    <property type="protein sequence ID" value="GEN35849.1"/>
    <property type="molecule type" value="Genomic_DNA"/>
</dbReference>
<accession>A0A511VAG2</accession>
<protein>
    <submittedName>
        <fullName evidence="2">1-(5-phosphoribosyl)-5-amino-4-imidazole-carboxyl ate carboxylase</fullName>
    </submittedName>
</protein>
<evidence type="ECO:0000259" key="1">
    <source>
        <dbReference type="SMART" id="SM01001"/>
    </source>
</evidence>
<dbReference type="SUPFAM" id="SSF52255">
    <property type="entry name" value="N5-CAIR mutase (phosphoribosylaminoimidazole carboxylase, PurE)"/>
    <property type="match status" value="1"/>
</dbReference>
<reference evidence="2 3" key="1">
    <citation type="submission" date="2019-07" db="EMBL/GenBank/DDBJ databases">
        <title>Whole genome shotgun sequence of Aneurinibacillus danicus NBRC 102444.</title>
        <authorList>
            <person name="Hosoyama A."/>
            <person name="Uohara A."/>
            <person name="Ohji S."/>
            <person name="Ichikawa N."/>
        </authorList>
    </citation>
    <scope>NUCLEOTIDE SEQUENCE [LARGE SCALE GENOMIC DNA]</scope>
    <source>
        <strain evidence="2 3">NBRC 102444</strain>
    </source>
</reference>
<dbReference type="PANTHER" id="PTHR43064">
    <property type="entry name" value="PHOSPHORIBOSYLAMINOIMIDAZOLE CARBOXYLASE-RELATED"/>
    <property type="match status" value="1"/>
</dbReference>
<gene>
    <name evidence="2" type="ORF">ADA01nite_33090</name>
</gene>
<dbReference type="NCBIfam" id="NF033503">
    <property type="entry name" value="LarB"/>
    <property type="match status" value="1"/>
</dbReference>
<dbReference type="SMART" id="SM01001">
    <property type="entry name" value="AIRC"/>
    <property type="match status" value="1"/>
</dbReference>
<dbReference type="AlphaFoldDB" id="A0A511VAG2"/>
<dbReference type="InterPro" id="IPR039476">
    <property type="entry name" value="P2CMN_synthase_LarB"/>
</dbReference>
<dbReference type="Pfam" id="PF00731">
    <property type="entry name" value="AIRC"/>
    <property type="match status" value="1"/>
</dbReference>
<dbReference type="RefSeq" id="WP_146811360.1">
    <property type="nucleotide sequence ID" value="NZ_BJXX01000154.1"/>
</dbReference>
<dbReference type="GO" id="GO:0016787">
    <property type="term" value="F:hydrolase activity"/>
    <property type="evidence" value="ECO:0007669"/>
    <property type="project" value="InterPro"/>
</dbReference>
<dbReference type="OrthoDB" id="9782511at2"/>
<dbReference type="GO" id="GO:0006189">
    <property type="term" value="P:'de novo' IMP biosynthetic process"/>
    <property type="evidence" value="ECO:0007669"/>
    <property type="project" value="InterPro"/>
</dbReference>
<dbReference type="InterPro" id="IPR000031">
    <property type="entry name" value="PurE_dom"/>
</dbReference>
<name>A0A511VAG2_9BACL</name>
<feature type="domain" description="PurE" evidence="1">
    <location>
        <begin position="124"/>
        <end position="256"/>
    </location>
</feature>
<proteinExistence type="predicted"/>
<keyword evidence="3" id="KW-1185">Reference proteome</keyword>
<evidence type="ECO:0000313" key="3">
    <source>
        <dbReference type="Proteomes" id="UP000321157"/>
    </source>
</evidence>
<sequence length="268" mass="29276">MNDKLTEWLTQVQQGTLSVEEAKERLKTYEALGYATLDTHREKRTGFPEVIFGEGKAPEHLLGIFEQLMRKHPKVLATRVDQKKAEFLLRHLKERYPGEVFHYHSLARTFHWISQQYEESLKEGYIVVVSAGTSDFPVAEEAAITARLMGNRVETIHDVGVAGIHRLLDKTHIIQEANVVVVVAGMEGALASVVGGLVSKPVVAVPTSVGYGASMNGIAALLSMLNSCASGVAVVNIDNGFGAGYYAATINHTIHTAAQRPVLEEESN</sequence>
<dbReference type="PANTHER" id="PTHR43064:SF1">
    <property type="entry name" value="SLL1489 PROTEIN"/>
    <property type="match status" value="1"/>
</dbReference>
<dbReference type="Proteomes" id="UP000321157">
    <property type="component" value="Unassembled WGS sequence"/>
</dbReference>
<dbReference type="Gene3D" id="3.40.50.1970">
    <property type="match status" value="1"/>
</dbReference>